<evidence type="ECO:0000256" key="1">
    <source>
        <dbReference type="ARBA" id="ARBA00004141"/>
    </source>
</evidence>
<feature type="transmembrane region" description="Helical" evidence="6">
    <location>
        <begin position="114"/>
        <end position="133"/>
    </location>
</feature>
<feature type="transmembrane region" description="Helical" evidence="6">
    <location>
        <begin position="208"/>
        <end position="225"/>
    </location>
</feature>
<dbReference type="PANTHER" id="PTHR32322:SF2">
    <property type="entry name" value="EAMA DOMAIN-CONTAINING PROTEIN"/>
    <property type="match status" value="1"/>
</dbReference>
<organism evidence="8 9">
    <name type="scientific">Conexibacter woesei (strain DSM 14684 / CCUG 47730 / CIP 108061 / JCM 11494 / NBRC 100937 / ID131577)</name>
    <dbReference type="NCBI Taxonomy" id="469383"/>
    <lineage>
        <taxon>Bacteria</taxon>
        <taxon>Bacillati</taxon>
        <taxon>Actinomycetota</taxon>
        <taxon>Thermoleophilia</taxon>
        <taxon>Solirubrobacterales</taxon>
        <taxon>Conexibacteraceae</taxon>
        <taxon>Conexibacter</taxon>
    </lineage>
</organism>
<dbReference type="Pfam" id="PF00892">
    <property type="entry name" value="EamA"/>
    <property type="match status" value="2"/>
</dbReference>
<dbReference type="GO" id="GO:0016020">
    <property type="term" value="C:membrane"/>
    <property type="evidence" value="ECO:0007669"/>
    <property type="project" value="UniProtKB-SubCell"/>
</dbReference>
<comment type="subcellular location">
    <subcellularLocation>
        <location evidence="1">Membrane</location>
        <topology evidence="1">Multi-pass membrane protein</topology>
    </subcellularLocation>
</comment>
<comment type="similarity">
    <text evidence="2">Belongs to the EamA transporter family.</text>
</comment>
<evidence type="ECO:0000256" key="3">
    <source>
        <dbReference type="ARBA" id="ARBA00022692"/>
    </source>
</evidence>
<dbReference type="InterPro" id="IPR000620">
    <property type="entry name" value="EamA_dom"/>
</dbReference>
<dbReference type="KEGG" id="cwo:Cwoe_0667"/>
<keyword evidence="9" id="KW-1185">Reference proteome</keyword>
<name>D3F9D5_CONWI</name>
<gene>
    <name evidence="8" type="ordered locus">Cwoe_0667</name>
</gene>
<feature type="transmembrane region" description="Helical" evidence="6">
    <location>
        <begin position="232"/>
        <end position="256"/>
    </location>
</feature>
<feature type="domain" description="EamA" evidence="7">
    <location>
        <begin position="5"/>
        <end position="128"/>
    </location>
</feature>
<keyword evidence="4 6" id="KW-1133">Transmembrane helix</keyword>
<dbReference type="InterPro" id="IPR037185">
    <property type="entry name" value="EmrE-like"/>
</dbReference>
<evidence type="ECO:0000256" key="2">
    <source>
        <dbReference type="ARBA" id="ARBA00007362"/>
    </source>
</evidence>
<protein>
    <recommendedName>
        <fullName evidence="7">EamA domain-containing protein</fullName>
    </recommendedName>
</protein>
<feature type="transmembrane region" description="Helical" evidence="6">
    <location>
        <begin position="58"/>
        <end position="79"/>
    </location>
</feature>
<evidence type="ECO:0000313" key="9">
    <source>
        <dbReference type="Proteomes" id="UP000008229"/>
    </source>
</evidence>
<sequence length="294" mass="30208" precursor="true">MVSSCIGAVTIGFSAIFFELAHVDASTGALFRCLYALPALLLLARYEQGRQLRVARRPALLAALAGVAFAADLIAWHHAVQAAGAGLGTVLGQSQILFMTAFSVLVLREVLTRRTGVGIVVVLLGGVCVAGVLESAPYGDQPGLGVLYGLVAGATYVVFILLLREANAATGQLVMPLLIATVSATVCIALLGTALGELEWPSSWASQGWLLALALSAQVAGWLLISSSMVALPPIVTSMVLSLQPGCAVVFAMIILGESPSALQLTGAALIVVGFATATMRRGASAGRRTAPAR</sequence>
<feature type="transmembrane region" description="Helical" evidence="6">
    <location>
        <begin position="29"/>
        <end position="46"/>
    </location>
</feature>
<dbReference type="HOGENOM" id="CLU_033863_0_1_11"/>
<dbReference type="RefSeq" id="WP_012932155.1">
    <property type="nucleotide sequence ID" value="NC_013739.1"/>
</dbReference>
<dbReference type="STRING" id="469383.Cwoe_0667"/>
<dbReference type="PANTHER" id="PTHR32322">
    <property type="entry name" value="INNER MEMBRANE TRANSPORTER"/>
    <property type="match status" value="1"/>
</dbReference>
<keyword evidence="5 6" id="KW-0472">Membrane</keyword>
<feature type="transmembrane region" description="Helical" evidence="6">
    <location>
        <begin position="175"/>
        <end position="196"/>
    </location>
</feature>
<evidence type="ECO:0000256" key="5">
    <source>
        <dbReference type="ARBA" id="ARBA00023136"/>
    </source>
</evidence>
<feature type="domain" description="EamA" evidence="7">
    <location>
        <begin position="144"/>
        <end position="276"/>
    </location>
</feature>
<evidence type="ECO:0000259" key="7">
    <source>
        <dbReference type="Pfam" id="PF00892"/>
    </source>
</evidence>
<dbReference type="InterPro" id="IPR050638">
    <property type="entry name" value="AA-Vitamin_Transporters"/>
</dbReference>
<evidence type="ECO:0000313" key="8">
    <source>
        <dbReference type="EMBL" id="ADB49102.1"/>
    </source>
</evidence>
<evidence type="ECO:0000256" key="6">
    <source>
        <dbReference type="SAM" id="Phobius"/>
    </source>
</evidence>
<dbReference type="Proteomes" id="UP000008229">
    <property type="component" value="Chromosome"/>
</dbReference>
<dbReference type="SUPFAM" id="SSF103481">
    <property type="entry name" value="Multidrug resistance efflux transporter EmrE"/>
    <property type="match status" value="2"/>
</dbReference>
<feature type="transmembrane region" description="Helical" evidence="6">
    <location>
        <begin position="5"/>
        <end position="23"/>
    </location>
</feature>
<accession>D3F9D5</accession>
<reference evidence="9" key="2">
    <citation type="submission" date="2010-01" db="EMBL/GenBank/DDBJ databases">
        <title>The complete genome of Conexibacter woesei DSM 14684.</title>
        <authorList>
            <consortium name="US DOE Joint Genome Institute (JGI-PGF)"/>
            <person name="Lucas S."/>
            <person name="Copeland A."/>
            <person name="Lapidus A."/>
            <person name="Glavina del Rio T."/>
            <person name="Dalin E."/>
            <person name="Tice H."/>
            <person name="Bruce D."/>
            <person name="Goodwin L."/>
            <person name="Pitluck S."/>
            <person name="Kyrpides N."/>
            <person name="Mavromatis K."/>
            <person name="Ivanova N."/>
            <person name="Mikhailova N."/>
            <person name="Chertkov O."/>
            <person name="Brettin T."/>
            <person name="Detter J.C."/>
            <person name="Han C."/>
            <person name="Larimer F."/>
            <person name="Land M."/>
            <person name="Hauser L."/>
            <person name="Markowitz V."/>
            <person name="Cheng J.-F."/>
            <person name="Hugenholtz P."/>
            <person name="Woyke T."/>
            <person name="Wu D."/>
            <person name="Pukall R."/>
            <person name="Steenblock K."/>
            <person name="Schneider S."/>
            <person name="Klenk H.-P."/>
            <person name="Eisen J.A."/>
        </authorList>
    </citation>
    <scope>NUCLEOTIDE SEQUENCE [LARGE SCALE GENOMIC DNA]</scope>
    <source>
        <strain evidence="9">DSM 14684 / CIP 108061 / JCM 11494 / NBRC 100937 / ID131577</strain>
    </source>
</reference>
<dbReference type="EMBL" id="CP001854">
    <property type="protein sequence ID" value="ADB49102.1"/>
    <property type="molecule type" value="Genomic_DNA"/>
</dbReference>
<proteinExistence type="inferred from homology"/>
<reference evidence="8 9" key="1">
    <citation type="journal article" date="2010" name="Stand. Genomic Sci.">
        <title>Complete genome sequence of Conexibacter woesei type strain (ID131577).</title>
        <authorList>
            <person name="Pukall R."/>
            <person name="Lapidus A."/>
            <person name="Glavina Del Rio T."/>
            <person name="Copeland A."/>
            <person name="Tice H."/>
            <person name="Cheng J.-F."/>
            <person name="Lucas S."/>
            <person name="Chen F."/>
            <person name="Nolan M."/>
            <person name="Bruce D."/>
            <person name="Goodwin L."/>
            <person name="Pitluck S."/>
            <person name="Mavromatis K."/>
            <person name="Ivanova N."/>
            <person name="Ovchinnikova G."/>
            <person name="Pati A."/>
            <person name="Chen A."/>
            <person name="Palaniappan K."/>
            <person name="Land M."/>
            <person name="Hauser L."/>
            <person name="Chang Y.-J."/>
            <person name="Jeffries C.D."/>
            <person name="Chain P."/>
            <person name="Meincke L."/>
            <person name="Sims D."/>
            <person name="Brettin T."/>
            <person name="Detter J.C."/>
            <person name="Rohde M."/>
            <person name="Goeker M."/>
            <person name="Bristow J."/>
            <person name="Eisen J.A."/>
            <person name="Markowitz V."/>
            <person name="Kyrpides N.C."/>
            <person name="Klenk H.-P."/>
            <person name="Hugenholtz P."/>
        </authorList>
    </citation>
    <scope>NUCLEOTIDE SEQUENCE [LARGE SCALE GENOMIC DNA]</scope>
    <source>
        <strain evidence="9">DSM 14684 / CIP 108061 / JCM 11494 / NBRC 100937 / ID131577</strain>
    </source>
</reference>
<evidence type="ECO:0000256" key="4">
    <source>
        <dbReference type="ARBA" id="ARBA00022989"/>
    </source>
</evidence>
<dbReference type="eggNOG" id="COG0697">
    <property type="taxonomic scope" value="Bacteria"/>
</dbReference>
<dbReference type="OrthoDB" id="5315632at2"/>
<dbReference type="AlphaFoldDB" id="D3F9D5"/>
<feature type="transmembrane region" description="Helical" evidence="6">
    <location>
        <begin position="145"/>
        <end position="163"/>
    </location>
</feature>
<feature type="transmembrane region" description="Helical" evidence="6">
    <location>
        <begin position="262"/>
        <end position="280"/>
    </location>
</feature>
<keyword evidence="3 6" id="KW-0812">Transmembrane</keyword>
<feature type="transmembrane region" description="Helical" evidence="6">
    <location>
        <begin position="85"/>
        <end position="107"/>
    </location>
</feature>